<name>A0A2I0IVV4_PUNGR</name>
<feature type="region of interest" description="Disordered" evidence="1">
    <location>
        <begin position="38"/>
        <end position="66"/>
    </location>
</feature>
<gene>
    <name evidence="2" type="ORF">CRG98_031489</name>
</gene>
<feature type="compositionally biased region" description="Basic and acidic residues" evidence="1">
    <location>
        <begin position="38"/>
        <end position="50"/>
    </location>
</feature>
<evidence type="ECO:0000256" key="1">
    <source>
        <dbReference type="SAM" id="MobiDB-lite"/>
    </source>
</evidence>
<protein>
    <submittedName>
        <fullName evidence="2">Uncharacterized protein</fullName>
    </submittedName>
</protein>
<organism evidence="2 3">
    <name type="scientific">Punica granatum</name>
    <name type="common">Pomegranate</name>
    <dbReference type="NCBI Taxonomy" id="22663"/>
    <lineage>
        <taxon>Eukaryota</taxon>
        <taxon>Viridiplantae</taxon>
        <taxon>Streptophyta</taxon>
        <taxon>Embryophyta</taxon>
        <taxon>Tracheophyta</taxon>
        <taxon>Spermatophyta</taxon>
        <taxon>Magnoliopsida</taxon>
        <taxon>eudicotyledons</taxon>
        <taxon>Gunneridae</taxon>
        <taxon>Pentapetalae</taxon>
        <taxon>rosids</taxon>
        <taxon>malvids</taxon>
        <taxon>Myrtales</taxon>
        <taxon>Lythraceae</taxon>
        <taxon>Punica</taxon>
    </lineage>
</organism>
<dbReference type="Proteomes" id="UP000233551">
    <property type="component" value="Unassembled WGS sequence"/>
</dbReference>
<dbReference type="EMBL" id="PGOL01002431">
    <property type="protein sequence ID" value="PKI48127.1"/>
    <property type="molecule type" value="Genomic_DNA"/>
</dbReference>
<sequence length="66" mass="7494">MARPRAIITADLFNFRQLPAFLRFATLLKSHATGLTAFDRETGSPFDPRRRYQINGPQDSSNSPTR</sequence>
<evidence type="ECO:0000313" key="3">
    <source>
        <dbReference type="Proteomes" id="UP000233551"/>
    </source>
</evidence>
<keyword evidence="3" id="KW-1185">Reference proteome</keyword>
<accession>A0A2I0IVV4</accession>
<reference evidence="2 3" key="1">
    <citation type="submission" date="2017-11" db="EMBL/GenBank/DDBJ databases">
        <title>De-novo sequencing of pomegranate (Punica granatum L.) genome.</title>
        <authorList>
            <person name="Akparov Z."/>
            <person name="Amiraslanov A."/>
            <person name="Hajiyeva S."/>
            <person name="Abbasov M."/>
            <person name="Kaur K."/>
            <person name="Hamwieh A."/>
            <person name="Solovyev V."/>
            <person name="Salamov A."/>
            <person name="Braich B."/>
            <person name="Kosarev P."/>
            <person name="Mahmoud A."/>
            <person name="Hajiyev E."/>
            <person name="Babayeva S."/>
            <person name="Izzatullayeva V."/>
            <person name="Mammadov A."/>
            <person name="Mammadov A."/>
            <person name="Sharifova S."/>
            <person name="Ojaghi J."/>
            <person name="Eynullazada K."/>
            <person name="Bayramov B."/>
            <person name="Abdulazimova A."/>
            <person name="Shahmuradov I."/>
        </authorList>
    </citation>
    <scope>NUCLEOTIDE SEQUENCE [LARGE SCALE GENOMIC DNA]</scope>
    <source>
        <strain evidence="3">cv. AG2017</strain>
        <tissue evidence="2">Leaf</tissue>
    </source>
</reference>
<comment type="caution">
    <text evidence="2">The sequence shown here is derived from an EMBL/GenBank/DDBJ whole genome shotgun (WGS) entry which is preliminary data.</text>
</comment>
<feature type="compositionally biased region" description="Polar residues" evidence="1">
    <location>
        <begin position="55"/>
        <end position="66"/>
    </location>
</feature>
<evidence type="ECO:0000313" key="2">
    <source>
        <dbReference type="EMBL" id="PKI48127.1"/>
    </source>
</evidence>
<proteinExistence type="predicted"/>
<dbReference type="AlphaFoldDB" id="A0A2I0IVV4"/>